<feature type="region of interest" description="Disordered" evidence="2">
    <location>
        <begin position="129"/>
        <end position="151"/>
    </location>
</feature>
<dbReference type="OrthoDB" id="9797176at2"/>
<dbReference type="Gene3D" id="3.10.290.10">
    <property type="entry name" value="RNA-binding S4 domain"/>
    <property type="match status" value="1"/>
</dbReference>
<dbReference type="Proteomes" id="UP000283003">
    <property type="component" value="Unassembled WGS sequence"/>
</dbReference>
<evidence type="ECO:0000313" key="4">
    <source>
        <dbReference type="EMBL" id="RVQ67723.1"/>
    </source>
</evidence>
<accession>A0A437GYH4</accession>
<comment type="caution">
    <text evidence="4">The sequence shown here is derived from an EMBL/GenBank/DDBJ whole genome shotgun (WGS) entry which is preliminary data.</text>
</comment>
<dbReference type="AlphaFoldDB" id="A0A437GYH4"/>
<dbReference type="Pfam" id="PF01479">
    <property type="entry name" value="S4"/>
    <property type="match status" value="1"/>
</dbReference>
<evidence type="ECO:0000256" key="2">
    <source>
        <dbReference type="SAM" id="MobiDB-lite"/>
    </source>
</evidence>
<dbReference type="EMBL" id="RXOL01000002">
    <property type="protein sequence ID" value="RVQ67723.1"/>
    <property type="molecule type" value="Genomic_DNA"/>
</dbReference>
<feature type="domain" description="RNA-binding S4" evidence="3">
    <location>
        <begin position="61"/>
        <end position="119"/>
    </location>
</feature>
<sequence>MAVASAQQHAIARPADEGVSPIKARADATAKGQGADHGRQSLRWPCGTYPVKPVPEPRQTQRIDRLLWMLRLSQTRGAAQNLVAEGHLRVNGRRIVRCAQQIGVGDIVTMPHGMAARVIEVLMLPNRRSGSDEARQHYREIESGSQQARTA</sequence>
<feature type="region of interest" description="Disordered" evidence="2">
    <location>
        <begin position="1"/>
        <end position="56"/>
    </location>
</feature>
<protein>
    <recommendedName>
        <fullName evidence="3">RNA-binding S4 domain-containing protein</fullName>
    </recommendedName>
</protein>
<evidence type="ECO:0000256" key="1">
    <source>
        <dbReference type="PROSITE-ProRule" id="PRU00182"/>
    </source>
</evidence>
<organism evidence="4 5">
    <name type="scientific">Croceicoccus ponticola</name>
    <dbReference type="NCBI Taxonomy" id="2217664"/>
    <lineage>
        <taxon>Bacteria</taxon>
        <taxon>Pseudomonadati</taxon>
        <taxon>Pseudomonadota</taxon>
        <taxon>Alphaproteobacteria</taxon>
        <taxon>Sphingomonadales</taxon>
        <taxon>Erythrobacteraceae</taxon>
        <taxon>Croceicoccus</taxon>
    </lineage>
</organism>
<dbReference type="SMART" id="SM00363">
    <property type="entry name" value="S4"/>
    <property type="match status" value="1"/>
</dbReference>
<keyword evidence="5" id="KW-1185">Reference proteome</keyword>
<dbReference type="PROSITE" id="PS50889">
    <property type="entry name" value="S4"/>
    <property type="match status" value="1"/>
</dbReference>
<feature type="compositionally biased region" description="Basic and acidic residues" evidence="2">
    <location>
        <begin position="129"/>
        <end position="142"/>
    </location>
</feature>
<name>A0A437GYH4_9SPHN</name>
<evidence type="ECO:0000313" key="5">
    <source>
        <dbReference type="Proteomes" id="UP000283003"/>
    </source>
</evidence>
<evidence type="ECO:0000259" key="3">
    <source>
        <dbReference type="SMART" id="SM00363"/>
    </source>
</evidence>
<reference evidence="4 5" key="1">
    <citation type="submission" date="2018-12" db="EMBL/GenBank/DDBJ databases">
        <title>Croceicoccus ponticola sp. nov., a lipolytic bacterium isolated from seawater.</title>
        <authorList>
            <person name="Yoon J.-H."/>
        </authorList>
    </citation>
    <scope>NUCLEOTIDE SEQUENCE [LARGE SCALE GENOMIC DNA]</scope>
    <source>
        <strain evidence="4 5">GM-16</strain>
    </source>
</reference>
<gene>
    <name evidence="4" type="ORF">EKN06_07275</name>
</gene>
<dbReference type="GO" id="GO:0003723">
    <property type="term" value="F:RNA binding"/>
    <property type="evidence" value="ECO:0007669"/>
    <property type="project" value="UniProtKB-KW"/>
</dbReference>
<dbReference type="SUPFAM" id="SSF55174">
    <property type="entry name" value="Alpha-L RNA-binding motif"/>
    <property type="match status" value="1"/>
</dbReference>
<keyword evidence="1" id="KW-0694">RNA-binding</keyword>
<feature type="compositionally biased region" description="Basic and acidic residues" evidence="2">
    <location>
        <begin position="24"/>
        <end position="39"/>
    </location>
</feature>
<dbReference type="InterPro" id="IPR036986">
    <property type="entry name" value="S4_RNA-bd_sf"/>
</dbReference>
<dbReference type="CDD" id="cd00165">
    <property type="entry name" value="S4"/>
    <property type="match status" value="1"/>
</dbReference>
<proteinExistence type="predicted"/>
<dbReference type="InterPro" id="IPR002942">
    <property type="entry name" value="S4_RNA-bd"/>
</dbReference>